<evidence type="ECO:0000313" key="1">
    <source>
        <dbReference type="EMBL" id="PZG41527.1"/>
    </source>
</evidence>
<name>A0A2W2H5R7_9ACTN</name>
<organism evidence="1 2">
    <name type="scientific">Spongiactinospora gelatinilytica</name>
    <dbReference type="NCBI Taxonomy" id="2666298"/>
    <lineage>
        <taxon>Bacteria</taxon>
        <taxon>Bacillati</taxon>
        <taxon>Actinomycetota</taxon>
        <taxon>Actinomycetes</taxon>
        <taxon>Streptosporangiales</taxon>
        <taxon>Streptosporangiaceae</taxon>
        <taxon>Spongiactinospora</taxon>
    </lineage>
</organism>
<evidence type="ECO:0000313" key="2">
    <source>
        <dbReference type="Proteomes" id="UP000248544"/>
    </source>
</evidence>
<dbReference type="Proteomes" id="UP000248544">
    <property type="component" value="Unassembled WGS sequence"/>
</dbReference>
<dbReference type="RefSeq" id="WP_111169160.1">
    <property type="nucleotide sequence ID" value="NZ_POUA01000170.1"/>
</dbReference>
<keyword evidence="2" id="KW-1185">Reference proteome</keyword>
<accession>A0A2W2H5R7</accession>
<reference evidence="1 2" key="1">
    <citation type="submission" date="2018-01" db="EMBL/GenBank/DDBJ databases">
        <title>Draft genome sequence of Sphaerisporangium sp. 7K107.</title>
        <authorList>
            <person name="Sahin N."/>
            <person name="Saygin H."/>
            <person name="Ay H."/>
        </authorList>
    </citation>
    <scope>NUCLEOTIDE SEQUENCE [LARGE SCALE GENOMIC DNA]</scope>
    <source>
        <strain evidence="1 2">7K107</strain>
    </source>
</reference>
<protein>
    <recommendedName>
        <fullName evidence="3">Tetratricopeptide repeat protein</fullName>
    </recommendedName>
</protein>
<sequence>MIYLARRAEAYLALGDLDAAVATAAEVVKLMGGIDSARSTATLKGLRGQLNAYRNVPVVADFLGGTA</sequence>
<dbReference type="AlphaFoldDB" id="A0A2W2H5R7"/>
<comment type="caution">
    <text evidence="1">The sequence shown here is derived from an EMBL/GenBank/DDBJ whole genome shotgun (WGS) entry which is preliminary data.</text>
</comment>
<dbReference type="EMBL" id="POUA01000170">
    <property type="protein sequence ID" value="PZG41527.1"/>
    <property type="molecule type" value="Genomic_DNA"/>
</dbReference>
<proteinExistence type="predicted"/>
<gene>
    <name evidence="1" type="ORF">C1I98_21075</name>
</gene>
<evidence type="ECO:0008006" key="3">
    <source>
        <dbReference type="Google" id="ProtNLM"/>
    </source>
</evidence>